<sequence>MTAIILTPLEENAAARRPVVKGTSSPNVAITLYESNVGNKIWGSTNADASGNWTLVPSEDLPLGRFGLVVSENGGWSNNRYINVRDGWFLLIDKPEEDAWVTRPTVSGTSEPNLKIDIYEAGVGNKIWGSGYADNYGYWSITLSENLPLSGTRFGLVATDGKGWSNNRYVNVSPNLVGGQPGVHAFPLRIDYPREDAQVPRRPTVSGTSEPNLKIDIYEANVGNKIWGSGHADPIGYWSITLPEDLPENRFGLVANDGKGWSNNRYVNVSNFGNPPPVQNTALSIEKPGENAQVSPRPLVSGTAASYSKIDIYEAYVGNKIWGSGYADQFGIWNIILSEDLPGTRFGLVANDGKGWSNNRYIYIASSPDIDNVIHQVDGYVNPIVSYVDKILGLIKSGAYNPPSGGRSVIPVTGDVVGVALNIYKDIKEYGFVWNRTPDTTRHDRTGVILRVDANTRTPQWANASVSRDWLVTFVSSSFAFPVPIPLPADTWEYAPHSYCKAAGDTNYPIASGDNRFPFNGPGAYAGQLVYKFGEAGKALPIYNENYATTLNEQGELFLRMNIPDERLTRCYGALQVYIGAFRPSGELVFVTVIPDSGWVRCGITRHQNWDKIVHLGNSSEPIFMALDAPAVSRKNRWGAPALTTTVASITGDCGPAGVSEKLISIVGDTSYPYSGPGARYGQLIYKWGENGTPLPAWHSEELGKENTEDLFLRMNDKGDTMHDNSGLITVVVS</sequence>
<dbReference type="Gene3D" id="2.60.120.430">
    <property type="entry name" value="Galactose-binding lectin"/>
    <property type="match status" value="1"/>
</dbReference>
<dbReference type="InterPro" id="IPR013783">
    <property type="entry name" value="Ig-like_fold"/>
</dbReference>
<organism evidence="1 2">
    <name type="scientific">Pseudomonas thivervalensis</name>
    <dbReference type="NCBI Taxonomy" id="86265"/>
    <lineage>
        <taxon>Bacteria</taxon>
        <taxon>Pseudomonadati</taxon>
        <taxon>Pseudomonadota</taxon>
        <taxon>Gammaproteobacteria</taxon>
        <taxon>Pseudomonadales</taxon>
        <taxon>Pseudomonadaceae</taxon>
        <taxon>Pseudomonas</taxon>
    </lineage>
</organism>
<evidence type="ECO:0000313" key="2">
    <source>
        <dbReference type="Proteomes" id="UP000251666"/>
    </source>
</evidence>
<gene>
    <name evidence="1" type="ORF">CEQ51_01225</name>
</gene>
<evidence type="ECO:0000313" key="1">
    <source>
        <dbReference type="EMBL" id="AXA58748.1"/>
    </source>
</evidence>
<dbReference type="Gene3D" id="2.60.40.10">
    <property type="entry name" value="Immunoglobulins"/>
    <property type="match status" value="2"/>
</dbReference>
<keyword evidence="2" id="KW-1185">Reference proteome</keyword>
<dbReference type="RefSeq" id="WP_208666197.1">
    <property type="nucleotide sequence ID" value="NZ_CP022201.1"/>
</dbReference>
<accession>A0A2Z4Z672</accession>
<dbReference type="Proteomes" id="UP000251666">
    <property type="component" value="Chromosome"/>
</dbReference>
<dbReference type="AlphaFoldDB" id="A0A2Z4Z672"/>
<proteinExistence type="predicted"/>
<dbReference type="EMBL" id="CP022202">
    <property type="protein sequence ID" value="AXA58748.1"/>
    <property type="molecule type" value="Genomic_DNA"/>
</dbReference>
<protein>
    <submittedName>
        <fullName evidence="1">Uncharacterized protein</fullName>
    </submittedName>
</protein>
<dbReference type="KEGG" id="pthv:CE140_01225"/>
<name>A0A2Z4Z672_9PSED</name>
<reference evidence="2" key="1">
    <citation type="journal article" date="2021" name="Front. Microbiol.">
        <title>Genomic Analysis of the 1-Aminocyclopropane-1-Carboxylate Deaminase-Producing Pseudomonas thivervalensis SC5 Reveals Its Multifaceted Roles in Soil and in Beneficial Interactions With Plants.</title>
        <authorList>
            <person name="Nascimento F.X."/>
            <person name="Uron P."/>
            <person name="Glick B.R."/>
            <person name="Giachini A."/>
            <person name="Rossi M.J."/>
        </authorList>
    </citation>
    <scope>NUCLEOTIDE SEQUENCE [LARGE SCALE GENOMIC DNA]</scope>
    <source>
        <strain evidence="2">PLM3</strain>
    </source>
</reference>